<dbReference type="PANTHER" id="PTHR48104">
    <property type="entry name" value="METACASPASE-4"/>
    <property type="match status" value="1"/>
</dbReference>
<comment type="similarity">
    <text evidence="1">Belongs to the peptidase C14B family.</text>
</comment>
<accession>A0A9P5Y6P5</accession>
<organism evidence="3 4">
    <name type="scientific">Collybia nuda</name>
    <dbReference type="NCBI Taxonomy" id="64659"/>
    <lineage>
        <taxon>Eukaryota</taxon>
        <taxon>Fungi</taxon>
        <taxon>Dikarya</taxon>
        <taxon>Basidiomycota</taxon>
        <taxon>Agaricomycotina</taxon>
        <taxon>Agaricomycetes</taxon>
        <taxon>Agaricomycetidae</taxon>
        <taxon>Agaricales</taxon>
        <taxon>Tricholomatineae</taxon>
        <taxon>Clitocybaceae</taxon>
        <taxon>Collybia</taxon>
    </lineage>
</organism>
<proteinExistence type="inferred from homology"/>
<name>A0A9P5Y6P5_9AGAR</name>
<dbReference type="GO" id="GO:0004197">
    <property type="term" value="F:cysteine-type endopeptidase activity"/>
    <property type="evidence" value="ECO:0007669"/>
    <property type="project" value="InterPro"/>
</dbReference>
<protein>
    <submittedName>
        <fullName evidence="3">Caspase domain-containing protein</fullName>
    </submittedName>
</protein>
<evidence type="ECO:0000256" key="1">
    <source>
        <dbReference type="ARBA" id="ARBA00009005"/>
    </source>
</evidence>
<dbReference type="Gene3D" id="3.40.50.1460">
    <property type="match status" value="1"/>
</dbReference>
<dbReference type="Pfam" id="PF00656">
    <property type="entry name" value="Peptidase_C14"/>
    <property type="match status" value="1"/>
</dbReference>
<dbReference type="PANTHER" id="PTHR48104:SF30">
    <property type="entry name" value="METACASPASE-1"/>
    <property type="match status" value="1"/>
</dbReference>
<comment type="caution">
    <text evidence="3">The sequence shown here is derived from an EMBL/GenBank/DDBJ whole genome shotgun (WGS) entry which is preliminary data.</text>
</comment>
<dbReference type="OrthoDB" id="3223806at2759"/>
<evidence type="ECO:0000259" key="2">
    <source>
        <dbReference type="Pfam" id="PF00656"/>
    </source>
</evidence>
<dbReference type="AlphaFoldDB" id="A0A9P5Y6P5"/>
<evidence type="ECO:0000313" key="3">
    <source>
        <dbReference type="EMBL" id="KAF9463214.1"/>
    </source>
</evidence>
<reference evidence="3" key="1">
    <citation type="submission" date="2020-11" db="EMBL/GenBank/DDBJ databases">
        <authorList>
            <consortium name="DOE Joint Genome Institute"/>
            <person name="Ahrendt S."/>
            <person name="Riley R."/>
            <person name="Andreopoulos W."/>
            <person name="Labutti K."/>
            <person name="Pangilinan J."/>
            <person name="Ruiz-Duenas F.J."/>
            <person name="Barrasa J.M."/>
            <person name="Sanchez-Garcia M."/>
            <person name="Camarero S."/>
            <person name="Miyauchi S."/>
            <person name="Serrano A."/>
            <person name="Linde D."/>
            <person name="Babiker R."/>
            <person name="Drula E."/>
            <person name="Ayuso-Fernandez I."/>
            <person name="Pacheco R."/>
            <person name="Padilla G."/>
            <person name="Ferreira P."/>
            <person name="Barriuso J."/>
            <person name="Kellner H."/>
            <person name="Castanera R."/>
            <person name="Alfaro M."/>
            <person name="Ramirez L."/>
            <person name="Pisabarro A.G."/>
            <person name="Kuo A."/>
            <person name="Tritt A."/>
            <person name="Lipzen A."/>
            <person name="He G."/>
            <person name="Yan M."/>
            <person name="Ng V."/>
            <person name="Cullen D."/>
            <person name="Martin F."/>
            <person name="Rosso M.-N."/>
            <person name="Henrissat B."/>
            <person name="Hibbett D."/>
            <person name="Martinez A.T."/>
            <person name="Grigoriev I.V."/>
        </authorList>
    </citation>
    <scope>NUCLEOTIDE SEQUENCE</scope>
    <source>
        <strain evidence="3">CBS 247.69</strain>
    </source>
</reference>
<feature type="domain" description="Peptidase C14 caspase" evidence="2">
    <location>
        <begin position="20"/>
        <end position="286"/>
    </location>
</feature>
<gene>
    <name evidence="3" type="ORF">BDZ94DRAFT_1218467</name>
</gene>
<evidence type="ECO:0000313" key="4">
    <source>
        <dbReference type="Proteomes" id="UP000807353"/>
    </source>
</evidence>
<dbReference type="GO" id="GO:0005737">
    <property type="term" value="C:cytoplasm"/>
    <property type="evidence" value="ECO:0007669"/>
    <property type="project" value="TreeGrafter"/>
</dbReference>
<dbReference type="Proteomes" id="UP000807353">
    <property type="component" value="Unassembled WGS sequence"/>
</dbReference>
<sequence length="680" mass="75418">MSPTSPTSPTFRDDGLPQIFALVIGIDVYASPNHNNLKAAARDADSFERYLLEELNIHPSCIISLRNEKATRAAIIAGFKALRDDVRIMRDEAAIIIYFAGHGARMDKPQEWSDWETTGQQIEMMCPTDIDTIVPIPGKPGEEELVHGIPDRTVSFLLNHLSDVKGDNITLVLDCCSSGGINRADIQSQSPNFAPRQIFNLPPIQPDIDREILIRETRSAGTANGFSGRFHASHVLLAACGRDQVAWEDPKSGHGMFTKGLLTTLKSHGVDELTYTALMHKLNMPVWQTPHCEGQNVNRRLFNKKSAGGDGSFILSQHKRKTGELTLQAGVAQGITVGSTFGVYASNLIPDHKHPNPLLGMVIVDSVSAFSSKLLILPGTTVSFPSASSTFYSKLIERKSEVFMIQCDDRPWIEMVFPIAKREAMSIKIIDDADSAALRLSLVGGEFHLYRNDPMITPHIGARMPHTINPSDPDSVTQMRQVVECMMHFRYHLTRTGDEFKNVWMELRKLKTEYSADFDQTLTPIEDNLIAQEPATIVVDEVARLGMSVYNQTDLPLYPYLFYFDPTDLIIIEWYTPPFGAGAGRLTTAVDSPLPPKSHLTVGYGEGGVSPWQFLLRDGEDTDVGFFKLFLTTSPADFSSIAQESPFETSISRYGKVTPAKLPGAERWGSKLSTVIQVRY</sequence>
<dbReference type="GO" id="GO:0006508">
    <property type="term" value="P:proteolysis"/>
    <property type="evidence" value="ECO:0007669"/>
    <property type="project" value="InterPro"/>
</dbReference>
<dbReference type="InterPro" id="IPR050452">
    <property type="entry name" value="Metacaspase"/>
</dbReference>
<dbReference type="InterPro" id="IPR011600">
    <property type="entry name" value="Pept_C14_caspase"/>
</dbReference>
<keyword evidence="4" id="KW-1185">Reference proteome</keyword>
<dbReference type="EMBL" id="MU150264">
    <property type="protein sequence ID" value="KAF9463214.1"/>
    <property type="molecule type" value="Genomic_DNA"/>
</dbReference>